<protein>
    <submittedName>
        <fullName evidence="1">Uncharacterized protein</fullName>
    </submittedName>
</protein>
<evidence type="ECO:0000313" key="2">
    <source>
        <dbReference type="Proteomes" id="UP001358586"/>
    </source>
</evidence>
<organism evidence="1 2">
    <name type="scientific">Gossypium arboreum</name>
    <name type="common">Tree cotton</name>
    <name type="synonym">Gossypium nanking</name>
    <dbReference type="NCBI Taxonomy" id="29729"/>
    <lineage>
        <taxon>Eukaryota</taxon>
        <taxon>Viridiplantae</taxon>
        <taxon>Streptophyta</taxon>
        <taxon>Embryophyta</taxon>
        <taxon>Tracheophyta</taxon>
        <taxon>Spermatophyta</taxon>
        <taxon>Magnoliopsida</taxon>
        <taxon>eudicotyledons</taxon>
        <taxon>Gunneridae</taxon>
        <taxon>Pentapetalae</taxon>
        <taxon>rosids</taxon>
        <taxon>malvids</taxon>
        <taxon>Malvales</taxon>
        <taxon>Malvaceae</taxon>
        <taxon>Malvoideae</taxon>
        <taxon>Gossypium</taxon>
    </lineage>
</organism>
<keyword evidence="2" id="KW-1185">Reference proteome</keyword>
<proteinExistence type="predicted"/>
<dbReference type="EMBL" id="JARKNE010000011">
    <property type="protein sequence ID" value="KAK5783782.1"/>
    <property type="molecule type" value="Genomic_DNA"/>
</dbReference>
<reference evidence="1 2" key="1">
    <citation type="submission" date="2023-03" db="EMBL/GenBank/DDBJ databases">
        <title>WGS of Gossypium arboreum.</title>
        <authorList>
            <person name="Yu D."/>
        </authorList>
    </citation>
    <scope>NUCLEOTIDE SEQUENCE [LARGE SCALE GENOMIC DNA]</scope>
    <source>
        <tissue evidence="1">Leaf</tissue>
    </source>
</reference>
<name>A0ABR0N065_GOSAR</name>
<evidence type="ECO:0000313" key="1">
    <source>
        <dbReference type="EMBL" id="KAK5783782.1"/>
    </source>
</evidence>
<comment type="caution">
    <text evidence="1">The sequence shown here is derived from an EMBL/GenBank/DDBJ whole genome shotgun (WGS) entry which is preliminary data.</text>
</comment>
<sequence length="140" mass="16054">MDKSGGNARVGNDEIGLLAEELQLSVKGSMVVPSEKPNLICIIWTEKLYNQDSFKAQTRKFEFQTVISTSRKNSNSAYFFSILAENRDVFTKSVFKKSKDSMLVYRKESTGYREGQNAQRMIEYEWDTANEVKWGWSGGR</sequence>
<dbReference type="Proteomes" id="UP001358586">
    <property type="component" value="Chromosome 11"/>
</dbReference>
<accession>A0ABR0N065</accession>
<gene>
    <name evidence="1" type="ORF">PVK06_038297</name>
</gene>